<name>A0A8X6TAY4_NEPPI</name>
<reference evidence="1" key="1">
    <citation type="submission" date="2020-08" db="EMBL/GenBank/DDBJ databases">
        <title>Multicomponent nature underlies the extraordinary mechanical properties of spider dragline silk.</title>
        <authorList>
            <person name="Kono N."/>
            <person name="Nakamura H."/>
            <person name="Mori M."/>
            <person name="Yoshida Y."/>
            <person name="Ohtoshi R."/>
            <person name="Malay A.D."/>
            <person name="Moran D.A.P."/>
            <person name="Tomita M."/>
            <person name="Numata K."/>
            <person name="Arakawa K."/>
        </authorList>
    </citation>
    <scope>NUCLEOTIDE SEQUENCE</scope>
</reference>
<keyword evidence="2" id="KW-1185">Reference proteome</keyword>
<evidence type="ECO:0000313" key="1">
    <source>
        <dbReference type="EMBL" id="GFS95309.1"/>
    </source>
</evidence>
<comment type="caution">
    <text evidence="1">The sequence shown here is derived from an EMBL/GenBank/DDBJ whole genome shotgun (WGS) entry which is preliminary data.</text>
</comment>
<sequence length="75" mass="8731">MEKENDSSEEISKISCDNLWDLNLKKAYHRKKQEQVKMAPQHTDQQIKTQQFLQISVTIIKTNGHHAPNFPEPAD</sequence>
<gene>
    <name evidence="1" type="ORF">NPIL_464391</name>
</gene>
<organism evidence="1 2">
    <name type="scientific">Nephila pilipes</name>
    <name type="common">Giant wood spider</name>
    <name type="synonym">Nephila maculata</name>
    <dbReference type="NCBI Taxonomy" id="299642"/>
    <lineage>
        <taxon>Eukaryota</taxon>
        <taxon>Metazoa</taxon>
        <taxon>Ecdysozoa</taxon>
        <taxon>Arthropoda</taxon>
        <taxon>Chelicerata</taxon>
        <taxon>Arachnida</taxon>
        <taxon>Araneae</taxon>
        <taxon>Araneomorphae</taxon>
        <taxon>Entelegynae</taxon>
        <taxon>Araneoidea</taxon>
        <taxon>Nephilidae</taxon>
        <taxon>Nephila</taxon>
    </lineage>
</organism>
<accession>A0A8X6TAY4</accession>
<evidence type="ECO:0000313" key="2">
    <source>
        <dbReference type="Proteomes" id="UP000887013"/>
    </source>
</evidence>
<proteinExistence type="predicted"/>
<dbReference type="EMBL" id="BMAW01005663">
    <property type="protein sequence ID" value="GFS95309.1"/>
    <property type="molecule type" value="Genomic_DNA"/>
</dbReference>
<dbReference type="AlphaFoldDB" id="A0A8X6TAY4"/>
<dbReference type="Proteomes" id="UP000887013">
    <property type="component" value="Unassembled WGS sequence"/>
</dbReference>
<protein>
    <submittedName>
        <fullName evidence="1">Uncharacterized protein</fullName>
    </submittedName>
</protein>